<dbReference type="KEGG" id="lbc:LACBIDRAFT_335894"/>
<dbReference type="RefSeq" id="XP_001890837.1">
    <property type="nucleotide sequence ID" value="XM_001890802.1"/>
</dbReference>
<dbReference type="AlphaFoldDB" id="B0E3R9"/>
<dbReference type="InParanoid" id="B0E3R9"/>
<evidence type="ECO:0000256" key="1">
    <source>
        <dbReference type="SAM" id="MobiDB-lite"/>
    </source>
</evidence>
<dbReference type="HOGENOM" id="CLU_1563131_0_0_1"/>
<feature type="region of interest" description="Disordered" evidence="1">
    <location>
        <begin position="124"/>
        <end position="171"/>
    </location>
</feature>
<protein>
    <submittedName>
        <fullName evidence="2">Predicted protein</fullName>
    </submittedName>
</protein>
<keyword evidence="3" id="KW-1185">Reference proteome</keyword>
<evidence type="ECO:0000313" key="2">
    <source>
        <dbReference type="EMBL" id="EDQ98514.1"/>
    </source>
</evidence>
<dbReference type="GeneID" id="6086491"/>
<dbReference type="EMBL" id="DS547256">
    <property type="protein sequence ID" value="EDQ98514.1"/>
    <property type="molecule type" value="Genomic_DNA"/>
</dbReference>
<dbReference type="Proteomes" id="UP000001194">
    <property type="component" value="Unassembled WGS sequence"/>
</dbReference>
<reference evidence="2 3" key="1">
    <citation type="journal article" date="2008" name="Nature">
        <title>The genome of Laccaria bicolor provides insights into mycorrhizal symbiosis.</title>
        <authorList>
            <person name="Martin F."/>
            <person name="Aerts A."/>
            <person name="Ahren D."/>
            <person name="Brun A."/>
            <person name="Danchin E.G.J."/>
            <person name="Duchaussoy F."/>
            <person name="Gibon J."/>
            <person name="Kohler A."/>
            <person name="Lindquist E."/>
            <person name="Pereda V."/>
            <person name="Salamov A."/>
            <person name="Shapiro H.J."/>
            <person name="Wuyts J."/>
            <person name="Blaudez D."/>
            <person name="Buee M."/>
            <person name="Brokstein P."/>
            <person name="Canbaeck B."/>
            <person name="Cohen D."/>
            <person name="Courty P.E."/>
            <person name="Coutinho P.M."/>
            <person name="Delaruelle C."/>
            <person name="Detter J.C."/>
            <person name="Deveau A."/>
            <person name="DiFazio S."/>
            <person name="Duplessis S."/>
            <person name="Fraissinet-Tachet L."/>
            <person name="Lucic E."/>
            <person name="Frey-Klett P."/>
            <person name="Fourrey C."/>
            <person name="Feussner I."/>
            <person name="Gay G."/>
            <person name="Grimwood J."/>
            <person name="Hoegger P.J."/>
            <person name="Jain P."/>
            <person name="Kilaru S."/>
            <person name="Labbe J."/>
            <person name="Lin Y.C."/>
            <person name="Legue V."/>
            <person name="Le Tacon F."/>
            <person name="Marmeisse R."/>
            <person name="Melayah D."/>
            <person name="Montanini B."/>
            <person name="Muratet M."/>
            <person name="Nehls U."/>
            <person name="Niculita-Hirzel H."/>
            <person name="Oudot-Le Secq M.P."/>
            <person name="Peter M."/>
            <person name="Quesneville H."/>
            <person name="Rajashekar B."/>
            <person name="Reich M."/>
            <person name="Rouhier N."/>
            <person name="Schmutz J."/>
            <person name="Yin T."/>
            <person name="Chalot M."/>
            <person name="Henrissat B."/>
            <person name="Kuees U."/>
            <person name="Lucas S."/>
            <person name="Van de Peer Y."/>
            <person name="Podila G.K."/>
            <person name="Polle A."/>
            <person name="Pukkila P.J."/>
            <person name="Richardson P.M."/>
            <person name="Rouze P."/>
            <person name="Sanders I.R."/>
            <person name="Stajich J.E."/>
            <person name="Tunlid A."/>
            <person name="Tuskan G."/>
            <person name="Grigoriev I.V."/>
        </authorList>
    </citation>
    <scope>NUCLEOTIDE SEQUENCE [LARGE SCALE GENOMIC DNA]</scope>
    <source>
        <strain evidence="3">S238N-H82 / ATCC MYA-4686</strain>
    </source>
</reference>
<proteinExistence type="predicted"/>
<accession>B0E3R9</accession>
<organism evidence="3">
    <name type="scientific">Laccaria bicolor (strain S238N-H82 / ATCC MYA-4686)</name>
    <name type="common">Bicoloured deceiver</name>
    <name type="synonym">Laccaria laccata var. bicolor</name>
    <dbReference type="NCBI Taxonomy" id="486041"/>
    <lineage>
        <taxon>Eukaryota</taxon>
        <taxon>Fungi</taxon>
        <taxon>Dikarya</taxon>
        <taxon>Basidiomycota</taxon>
        <taxon>Agaricomycotina</taxon>
        <taxon>Agaricomycetes</taxon>
        <taxon>Agaricomycetidae</taxon>
        <taxon>Agaricales</taxon>
        <taxon>Agaricineae</taxon>
        <taxon>Hydnangiaceae</taxon>
        <taxon>Laccaria</taxon>
    </lineage>
</organism>
<gene>
    <name evidence="2" type="ORF">LACBIDRAFT_335894</name>
</gene>
<sequence length="171" mass="19035">MSQDSYEIVMRSTGSVDVGGAQELFTSTLSSTHGTWLTHMKRTVCRGWFDVVGGWTFNVVRVWVFDVVGEWSFDGVGDWTFDAIGRWTFNVVDGWVFDVVCGWVFDVVCGGARVWNKDNQKNNMREFTGGHRPLGNRNTGFRNEDGSNLAARRGGGDSCGEEESEFGLKLG</sequence>
<evidence type="ECO:0000313" key="3">
    <source>
        <dbReference type="Proteomes" id="UP000001194"/>
    </source>
</evidence>
<name>B0E3R9_LACBS</name>